<comment type="caution">
    <text evidence="1">The sequence shown here is derived from an EMBL/GenBank/DDBJ whole genome shotgun (WGS) entry which is preliminary data.</text>
</comment>
<proteinExistence type="predicted"/>
<dbReference type="EMBL" id="JABWCS010000217">
    <property type="protein sequence ID" value="NUU63067.1"/>
    <property type="molecule type" value="Genomic_DNA"/>
</dbReference>
<dbReference type="Proteomes" id="UP000564806">
    <property type="component" value="Unassembled WGS sequence"/>
</dbReference>
<organism evidence="1 2">
    <name type="scientific">Paenibacillus agri</name>
    <dbReference type="NCBI Taxonomy" id="2744309"/>
    <lineage>
        <taxon>Bacteria</taxon>
        <taxon>Bacillati</taxon>
        <taxon>Bacillota</taxon>
        <taxon>Bacilli</taxon>
        <taxon>Bacillales</taxon>
        <taxon>Paenibacillaceae</taxon>
        <taxon>Paenibacillus</taxon>
    </lineage>
</organism>
<name>A0A850EU94_9BACL</name>
<dbReference type="AlphaFoldDB" id="A0A850EU94"/>
<protein>
    <submittedName>
        <fullName evidence="1">Uncharacterized protein</fullName>
    </submittedName>
</protein>
<gene>
    <name evidence="1" type="ORF">HPT30_22195</name>
</gene>
<evidence type="ECO:0000313" key="1">
    <source>
        <dbReference type="EMBL" id="NUU63067.1"/>
    </source>
</evidence>
<dbReference type="RefSeq" id="WP_175373496.1">
    <property type="nucleotide sequence ID" value="NZ_JABWCS010000217.1"/>
</dbReference>
<evidence type="ECO:0000313" key="2">
    <source>
        <dbReference type="Proteomes" id="UP000564806"/>
    </source>
</evidence>
<accession>A0A850EU94</accession>
<keyword evidence="2" id="KW-1185">Reference proteome</keyword>
<sequence length="93" mass="10676">MNRIKQNMLALLIILGVVLFFLVFSRARTSAIVQLSEISKDSIVVINSLGEKTMVRVPSKIDTSTLNEQTYYLVSYSSSFFQRNRFDKIEKSH</sequence>
<reference evidence="1" key="1">
    <citation type="submission" date="2020-06" db="EMBL/GenBank/DDBJ databases">
        <title>Paenibacillus sp. nov., isolated from soil.</title>
        <authorList>
            <person name="Seo Y.L."/>
        </authorList>
    </citation>
    <scope>NUCLEOTIDE SEQUENCE [LARGE SCALE GENOMIC DNA]</scope>
    <source>
        <strain evidence="1">JW14</strain>
    </source>
</reference>